<gene>
    <name evidence="3" type="ORF">C0216_00710</name>
</gene>
<keyword evidence="2" id="KW-1133">Transmembrane helix</keyword>
<dbReference type="Proteomes" id="UP000252004">
    <property type="component" value="Chromosome"/>
</dbReference>
<name>A0A344TU35_9ACTN</name>
<keyword evidence="4" id="KW-1185">Reference proteome</keyword>
<proteinExistence type="predicted"/>
<evidence type="ECO:0000256" key="2">
    <source>
        <dbReference type="SAM" id="Phobius"/>
    </source>
</evidence>
<dbReference type="AlphaFoldDB" id="A0A344TU35"/>
<feature type="transmembrane region" description="Helical" evidence="2">
    <location>
        <begin position="36"/>
        <end position="55"/>
    </location>
</feature>
<dbReference type="KEGG" id="sgz:C0216_00710"/>
<feature type="region of interest" description="Disordered" evidence="1">
    <location>
        <begin position="1"/>
        <end position="26"/>
    </location>
</feature>
<dbReference type="EMBL" id="CP030862">
    <property type="protein sequence ID" value="AXE22156.1"/>
    <property type="molecule type" value="Genomic_DNA"/>
</dbReference>
<keyword evidence="2" id="KW-0472">Membrane</keyword>
<feature type="compositionally biased region" description="Polar residues" evidence="1">
    <location>
        <begin position="1"/>
        <end position="10"/>
    </location>
</feature>
<accession>A0A344TU35</accession>
<dbReference type="RefSeq" id="WP_114053376.1">
    <property type="nucleotide sequence ID" value="NZ_CP030862.1"/>
</dbReference>
<sequence length="131" mass="14136">MTADSPTQHTPDPVAATPAPRTEEERQAGRVEAWSIGWMILALVVWGWFAFLLLADYGPDYGDRPLCPGPLVGPVSEDTRCEDDAMRQWPALMGVLALAVITTVTAAATTVYAKVLFRLARRGGPGVTPQD</sequence>
<evidence type="ECO:0000313" key="3">
    <source>
        <dbReference type="EMBL" id="AXE22156.1"/>
    </source>
</evidence>
<reference evidence="3 4" key="1">
    <citation type="submission" date="2018-01" db="EMBL/GenBank/DDBJ databases">
        <title>Draft genome Sequence of streptomyces globosus LZH-48.</title>
        <authorList>
            <person name="Ran K."/>
            <person name="Li Z."/>
            <person name="Wei S."/>
            <person name="Dong R."/>
        </authorList>
    </citation>
    <scope>NUCLEOTIDE SEQUENCE [LARGE SCALE GENOMIC DNA]</scope>
    <source>
        <strain evidence="3 4">LZH-48</strain>
    </source>
</reference>
<keyword evidence="2" id="KW-0812">Transmembrane</keyword>
<protein>
    <submittedName>
        <fullName evidence="3">Uncharacterized protein</fullName>
    </submittedName>
</protein>
<dbReference type="OrthoDB" id="4334013at2"/>
<evidence type="ECO:0000256" key="1">
    <source>
        <dbReference type="SAM" id="MobiDB-lite"/>
    </source>
</evidence>
<evidence type="ECO:0000313" key="4">
    <source>
        <dbReference type="Proteomes" id="UP000252004"/>
    </source>
</evidence>
<organism evidence="3 4">
    <name type="scientific">Streptomyces globosus</name>
    <dbReference type="NCBI Taxonomy" id="68209"/>
    <lineage>
        <taxon>Bacteria</taxon>
        <taxon>Bacillati</taxon>
        <taxon>Actinomycetota</taxon>
        <taxon>Actinomycetes</taxon>
        <taxon>Kitasatosporales</taxon>
        <taxon>Streptomycetaceae</taxon>
        <taxon>Streptomyces</taxon>
    </lineage>
</organism>
<feature type="transmembrane region" description="Helical" evidence="2">
    <location>
        <begin position="92"/>
        <end position="113"/>
    </location>
</feature>